<dbReference type="EMBL" id="JBEQNB010000002">
    <property type="protein sequence ID" value="MES0832899.1"/>
    <property type="molecule type" value="Genomic_DNA"/>
</dbReference>
<keyword evidence="2" id="KW-1185">Reference proteome</keyword>
<dbReference type="Gene3D" id="1.10.4080.10">
    <property type="entry name" value="ADP-ribosylation/Crystallin J1"/>
    <property type="match status" value="1"/>
</dbReference>
<organism evidence="1 2">
    <name type="scientific">Nocardiopsis tropica</name>
    <dbReference type="NCBI Taxonomy" id="109330"/>
    <lineage>
        <taxon>Bacteria</taxon>
        <taxon>Bacillati</taxon>
        <taxon>Actinomycetota</taxon>
        <taxon>Actinomycetes</taxon>
        <taxon>Streptosporangiales</taxon>
        <taxon>Nocardiopsidaceae</taxon>
        <taxon>Nocardiopsis</taxon>
    </lineage>
</organism>
<proteinExistence type="predicted"/>
<sequence>MHTIPDPRRARALSSLSALSVGDAFGSQFFVPANLRFLEERELPPGPWEWTDDTEMAASVHAEVLRGGAVDPDRLASSFARHHDFDRGYGPATGRLLRLVREGGDWRDLAAGLFGGSGSFGNGAAMRVAPLGAWFAGDPDAAAVQAAVTARVTHTHPEAVDGAVAVAVAASLVAGGGAAAPGPLLDGVLERLPPGRMREAVRGARLLLVTADPVGAARALGNGSRVSALDTVPFTLWAAARYRSGFASAMWATAAAGGDVDTTCAIVGGILGAGLPGGRVPAEWAERTEPLPGWALEG</sequence>
<dbReference type="SUPFAM" id="SSF101478">
    <property type="entry name" value="ADP-ribosylglycohydrolase"/>
    <property type="match status" value="1"/>
</dbReference>
<protein>
    <submittedName>
        <fullName evidence="1">ADP-ribosylglycohydrolase family protein</fullName>
    </submittedName>
</protein>
<comment type="caution">
    <text evidence="1">The sequence shown here is derived from an EMBL/GenBank/DDBJ whole genome shotgun (WGS) entry which is preliminary data.</text>
</comment>
<dbReference type="InterPro" id="IPR005502">
    <property type="entry name" value="Ribosyl_crysJ1"/>
</dbReference>
<name>A0ABV1ZPF4_9ACTN</name>
<dbReference type="RefSeq" id="WP_352982610.1">
    <property type="nucleotide sequence ID" value="NZ_JBEQNA010000001.1"/>
</dbReference>
<dbReference type="InterPro" id="IPR050792">
    <property type="entry name" value="ADP-ribosylglycohydrolase"/>
</dbReference>
<dbReference type="Pfam" id="PF03747">
    <property type="entry name" value="ADP_ribosyl_GH"/>
    <property type="match status" value="1"/>
</dbReference>
<accession>A0ABV1ZPF4</accession>
<dbReference type="InterPro" id="IPR036705">
    <property type="entry name" value="Ribosyl_crysJ1_sf"/>
</dbReference>
<evidence type="ECO:0000313" key="2">
    <source>
        <dbReference type="Proteomes" id="UP001432401"/>
    </source>
</evidence>
<dbReference type="PANTHER" id="PTHR16222">
    <property type="entry name" value="ADP-RIBOSYLGLYCOHYDROLASE"/>
    <property type="match status" value="1"/>
</dbReference>
<gene>
    <name evidence="1" type="ORF">ABUK86_03890</name>
</gene>
<dbReference type="PANTHER" id="PTHR16222:SF12">
    <property type="entry name" value="ADP-RIBOSYLGLYCOHYDROLASE-RELATED"/>
    <property type="match status" value="1"/>
</dbReference>
<dbReference type="Proteomes" id="UP001432401">
    <property type="component" value="Unassembled WGS sequence"/>
</dbReference>
<reference evidence="1 2" key="1">
    <citation type="submission" date="2024-06" db="EMBL/GenBank/DDBJ databases">
        <authorList>
            <person name="Bataeva Y.V."/>
            <person name="Grigorian L.N."/>
            <person name="Solomentsev V.I."/>
        </authorList>
    </citation>
    <scope>NUCLEOTIDE SEQUENCE [LARGE SCALE GENOMIC DNA]</scope>
    <source>
        <strain evidence="2">SCPM-O-B-12605 (RCAM04882)</strain>
    </source>
</reference>
<evidence type="ECO:0000313" key="1">
    <source>
        <dbReference type="EMBL" id="MES0832899.1"/>
    </source>
</evidence>